<name>A0A0H5SJI9_HERHM</name>
<evidence type="ECO:0000313" key="2">
    <source>
        <dbReference type="Proteomes" id="UP000236497"/>
    </source>
</evidence>
<proteinExistence type="predicted"/>
<protein>
    <submittedName>
        <fullName evidence="1">Uncharacterized protein</fullName>
    </submittedName>
</protein>
<sequence length="103" mass="12091">MGKKIEINLVEHLDVKDVMEQITYELQMAKNTGKCTYQELENALIHLERARGAFTALFLLDLLPEEFERATVEDLNRITDKLTDIRRKKEQEAVARRMQRMSP</sequence>
<accession>A0A0H5SJI9</accession>
<gene>
    <name evidence="1" type="ORF">HHT355_1756</name>
</gene>
<dbReference type="RefSeq" id="WP_103203054.1">
    <property type="nucleotide sequence ID" value="NZ_CVTD020000017.1"/>
</dbReference>
<keyword evidence="2" id="KW-1185">Reference proteome</keyword>
<organism evidence="1 2">
    <name type="scientific">Herbinix hemicellulosilytica</name>
    <dbReference type="NCBI Taxonomy" id="1564487"/>
    <lineage>
        <taxon>Bacteria</taxon>
        <taxon>Bacillati</taxon>
        <taxon>Bacillota</taxon>
        <taxon>Clostridia</taxon>
        <taxon>Lachnospirales</taxon>
        <taxon>Lachnospiraceae</taxon>
        <taxon>Herbinix</taxon>
    </lineage>
</organism>
<dbReference type="EMBL" id="CVTD020000017">
    <property type="protein sequence ID" value="CRZ34956.1"/>
    <property type="molecule type" value="Genomic_DNA"/>
</dbReference>
<reference evidence="1 2" key="1">
    <citation type="submission" date="2015-06" db="EMBL/GenBank/DDBJ databases">
        <authorList>
            <person name="Wibberg Daniel"/>
        </authorList>
    </citation>
    <scope>NUCLEOTIDE SEQUENCE [LARGE SCALE GENOMIC DNA]</scope>
    <source>
        <strain evidence="1 2">T3/55T</strain>
    </source>
</reference>
<evidence type="ECO:0000313" key="1">
    <source>
        <dbReference type="EMBL" id="CRZ34956.1"/>
    </source>
</evidence>
<dbReference type="AlphaFoldDB" id="A0A0H5SJI9"/>
<dbReference type="Proteomes" id="UP000236497">
    <property type="component" value="Unassembled WGS sequence"/>
</dbReference>